<dbReference type="Proteomes" id="UP000295146">
    <property type="component" value="Unassembled WGS sequence"/>
</dbReference>
<dbReference type="EMBL" id="SODP01000002">
    <property type="protein sequence ID" value="TDW70483.1"/>
    <property type="molecule type" value="Genomic_DNA"/>
</dbReference>
<keyword evidence="2" id="KW-1185">Reference proteome</keyword>
<name>A0A4R8CAE9_9ACTN</name>
<organism evidence="1 2">
    <name type="scientific">Kribbella pratensis</name>
    <dbReference type="NCBI Taxonomy" id="2512112"/>
    <lineage>
        <taxon>Bacteria</taxon>
        <taxon>Bacillati</taxon>
        <taxon>Actinomycetota</taxon>
        <taxon>Actinomycetes</taxon>
        <taxon>Propionibacteriales</taxon>
        <taxon>Kribbellaceae</taxon>
        <taxon>Kribbella</taxon>
    </lineage>
</organism>
<gene>
    <name evidence="1" type="ORF">EV653_4528</name>
</gene>
<reference evidence="1 2" key="1">
    <citation type="submission" date="2019-03" db="EMBL/GenBank/DDBJ databases">
        <title>Genomic Encyclopedia of Type Strains, Phase III (KMG-III): the genomes of soil and plant-associated and newly described type strains.</title>
        <authorList>
            <person name="Whitman W."/>
        </authorList>
    </citation>
    <scope>NUCLEOTIDE SEQUENCE [LARGE SCALE GENOMIC DNA]</scope>
    <source>
        <strain evidence="1 2">VKM Ac-2573</strain>
    </source>
</reference>
<accession>A0A4R8CAE9</accession>
<evidence type="ECO:0000313" key="1">
    <source>
        <dbReference type="EMBL" id="TDW70483.1"/>
    </source>
</evidence>
<comment type="caution">
    <text evidence="1">The sequence shown here is derived from an EMBL/GenBank/DDBJ whole genome shotgun (WGS) entry which is preliminary data.</text>
</comment>
<dbReference type="AlphaFoldDB" id="A0A4R8CAE9"/>
<sequence length="237" mass="26081">MRGDLSGRLGNVTTAPSVLERELFTEAEAARLLGLPAATLHYWLEGGERRGVQYDPIIRSEPVGRRTVSWAEFIEAGWLSAYRRRKQIPMSQLRTFIGVLRSEFGIPYPLAHSKPWVSGRTLVLRAQEEAGLAPEFQVVSSVGDQLMLTYAGGVFLERVVWDGDVAAGWKPHSADSPVEVRPDVRFGRPAVAGISTVSIFEQAEDGASADELATDFGISISEVRWALSYEEQRHAAA</sequence>
<evidence type="ECO:0000313" key="2">
    <source>
        <dbReference type="Proteomes" id="UP000295146"/>
    </source>
</evidence>
<proteinExistence type="predicted"/>
<protein>
    <submittedName>
        <fullName evidence="1">Uncharacterized protein (DUF433 family)</fullName>
    </submittedName>
</protein>